<keyword evidence="6 7" id="KW-0472">Membrane</keyword>
<reference evidence="9 10" key="1">
    <citation type="submission" date="2016-04" db="EMBL/GenBank/DDBJ databases">
        <title>Complete genome sequence of Fictibacillus phosphorivorans G25-29, a strain toxic to nematodes.</title>
        <authorList>
            <person name="Zheng Z."/>
        </authorList>
    </citation>
    <scope>NUCLEOTIDE SEQUENCE [LARGE SCALE GENOMIC DNA]</scope>
    <source>
        <strain evidence="9 10">G25-29</strain>
    </source>
</reference>
<name>A0A168WD42_9BACL</name>
<organism evidence="9 10">
    <name type="scientific">Fictibacillus phosphorivorans</name>
    <dbReference type="NCBI Taxonomy" id="1221500"/>
    <lineage>
        <taxon>Bacteria</taxon>
        <taxon>Bacillati</taxon>
        <taxon>Bacillota</taxon>
        <taxon>Bacilli</taxon>
        <taxon>Bacillales</taxon>
        <taxon>Fictibacillaceae</taxon>
        <taxon>Fictibacillus</taxon>
    </lineage>
</organism>
<dbReference type="GO" id="GO:0016746">
    <property type="term" value="F:acyltransferase activity"/>
    <property type="evidence" value="ECO:0007669"/>
    <property type="project" value="UniProtKB-KW"/>
</dbReference>
<evidence type="ECO:0000256" key="8">
    <source>
        <dbReference type="SAM" id="Phobius"/>
    </source>
</evidence>
<dbReference type="EMBL" id="CP015378">
    <property type="protein sequence ID" value="ANC79229.1"/>
    <property type="molecule type" value="Genomic_DNA"/>
</dbReference>
<comment type="similarity">
    <text evidence="2 7">Belongs to the membrane-bound acyltransferase family.</text>
</comment>
<keyword evidence="10" id="KW-1185">Reference proteome</keyword>
<keyword evidence="7 9" id="KW-0012">Acyltransferase</keyword>
<dbReference type="STRING" id="1221500.ABE65_001575"/>
<dbReference type="PANTHER" id="PTHR13285">
    <property type="entry name" value="ACYLTRANSFERASE"/>
    <property type="match status" value="1"/>
</dbReference>
<dbReference type="GO" id="GO:0042121">
    <property type="term" value="P:alginic acid biosynthetic process"/>
    <property type="evidence" value="ECO:0007669"/>
    <property type="project" value="InterPro"/>
</dbReference>
<dbReference type="Pfam" id="PF03062">
    <property type="entry name" value="MBOAT"/>
    <property type="match status" value="1"/>
</dbReference>
<keyword evidence="7 9" id="KW-0808">Transferase</keyword>
<dbReference type="GO" id="GO:0005886">
    <property type="term" value="C:plasma membrane"/>
    <property type="evidence" value="ECO:0007669"/>
    <property type="project" value="UniProtKB-SubCell"/>
</dbReference>
<feature type="transmembrane region" description="Helical" evidence="8">
    <location>
        <begin position="44"/>
        <end position="65"/>
    </location>
</feature>
<evidence type="ECO:0000256" key="2">
    <source>
        <dbReference type="ARBA" id="ARBA00010323"/>
    </source>
</evidence>
<evidence type="ECO:0000313" key="9">
    <source>
        <dbReference type="EMBL" id="ANC79229.1"/>
    </source>
</evidence>
<evidence type="ECO:0000256" key="6">
    <source>
        <dbReference type="ARBA" id="ARBA00023136"/>
    </source>
</evidence>
<evidence type="ECO:0000256" key="3">
    <source>
        <dbReference type="ARBA" id="ARBA00022475"/>
    </source>
</evidence>
<dbReference type="PIRSF" id="PIRSF500217">
    <property type="entry name" value="AlgI"/>
    <property type="match status" value="1"/>
</dbReference>
<dbReference type="Proteomes" id="UP000076623">
    <property type="component" value="Chromosome"/>
</dbReference>
<dbReference type="InterPro" id="IPR024194">
    <property type="entry name" value="Ac/AlaTfrase_AlgI/DltB"/>
</dbReference>
<dbReference type="InterPro" id="IPR028362">
    <property type="entry name" value="AlgI"/>
</dbReference>
<evidence type="ECO:0000256" key="5">
    <source>
        <dbReference type="ARBA" id="ARBA00022989"/>
    </source>
</evidence>
<keyword evidence="3 7" id="KW-1003">Cell membrane</keyword>
<evidence type="ECO:0000256" key="4">
    <source>
        <dbReference type="ARBA" id="ARBA00022692"/>
    </source>
</evidence>
<feature type="transmembrane region" description="Helical" evidence="8">
    <location>
        <begin position="231"/>
        <end position="258"/>
    </location>
</feature>
<protein>
    <submittedName>
        <fullName evidence="9">Acyltransferase</fullName>
    </submittedName>
</protein>
<comment type="subcellular location">
    <subcellularLocation>
        <location evidence="1">Cell membrane</location>
        <topology evidence="1">Multi-pass membrane protein</topology>
    </subcellularLocation>
</comment>
<keyword evidence="4 8" id="KW-0812">Transmembrane</keyword>
<accession>A0A168WD42</accession>
<evidence type="ECO:0000313" key="10">
    <source>
        <dbReference type="Proteomes" id="UP000076623"/>
    </source>
</evidence>
<dbReference type="PIRSF" id="PIRSF016636">
    <property type="entry name" value="AlgI_DltB"/>
    <property type="match status" value="1"/>
</dbReference>
<gene>
    <name evidence="9" type="ORF">ABE65_001575</name>
</gene>
<dbReference type="AlphaFoldDB" id="A0A168WD42"/>
<evidence type="ECO:0000256" key="7">
    <source>
        <dbReference type="PIRNR" id="PIRNR016636"/>
    </source>
</evidence>
<dbReference type="InterPro" id="IPR051085">
    <property type="entry name" value="MB_O-acyltransferase"/>
</dbReference>
<keyword evidence="5 8" id="KW-1133">Transmembrane helix</keyword>
<evidence type="ECO:0000256" key="1">
    <source>
        <dbReference type="ARBA" id="ARBA00004651"/>
    </source>
</evidence>
<sequence length="407" mass="47330">MVVGISVLLFFLGWFKYLNFVNESLRSIATFMGWNYSIPYQEIVLPLAISFYTFQAVSYLVDIFYGKQKAERHYGYFSVYFAFFPQLVAGPIERAKKLIPQLKVEQRLQYENLVYGMKRIAWGFFKKTLIADRLAPIVASVYDSPNPSGSEIVLATILFSIQLYADFSACSDIAIGSARMLGINLTENFKQPHFAVSISDFWSRWHITLSTWLRDYIFFPLCKRKKKRSEIYFAIVITFLVSGIWHGAAWTFVIWGLIHGFYRVFGDATKSYRERMASFVRLDRSPVLHRWLKITITFLLVCFSRVFFRSDTVSQAFEHAKLFLSISSWSPVGMIKAFEIFPLFDLLLFIFFFIILQLFQYIERNNGSAWEFLSKHSTFTRLAFYIFLIFSVLVLGVTGDGFVYGGF</sequence>
<dbReference type="PANTHER" id="PTHR13285:SF18">
    <property type="entry name" value="PROTEIN-CYSTEINE N-PALMITOYLTRANSFERASE RASP"/>
    <property type="match status" value="1"/>
</dbReference>
<dbReference type="KEGG" id="fpn:ABE65_001575"/>
<feature type="transmembrane region" description="Helical" evidence="8">
    <location>
        <begin position="382"/>
        <end position="404"/>
    </location>
</feature>
<dbReference type="InterPro" id="IPR004299">
    <property type="entry name" value="MBOAT_fam"/>
</dbReference>
<feature type="transmembrane region" description="Helical" evidence="8">
    <location>
        <begin position="343"/>
        <end position="362"/>
    </location>
</feature>
<proteinExistence type="inferred from homology"/>